<proteinExistence type="predicted"/>
<gene>
    <name evidence="5" type="ORF">QYS49_37540</name>
</gene>
<sequence length="303" mass="33986">MITQYLKTIIFVCLLLCFSALSGYAQEEIYERHIQVSMRVMGHEVLLSAGDSSSRVLPIEKEEDRYGLGFESELQFKPEVLVVTIDSAVKKTGIASSYIVEVEECVSGKVVYSYEIGGSVKQDLVPCVNRMLPKACYRIFFTIVEPNNLLHSFYEPPVESPKNALLEAKGVNYLAFGIPGLALLLLIGLFLYSQKNKPKAKHDPNLTSIGAYQFNKKSMELSFKGEIIELSSKEADLLKLLLNYVNSTVEREHILKTIWGDEGSYIGRTLDVFISKLRKRLEADTSVKIVNVRGIGYKLILKG</sequence>
<keyword evidence="3" id="KW-1133">Transmembrane helix</keyword>
<keyword evidence="1 2" id="KW-0238">DNA-binding</keyword>
<dbReference type="AlphaFoldDB" id="A0AA51N993"/>
<reference evidence="5 6" key="1">
    <citation type="submission" date="2023-08" db="EMBL/GenBank/DDBJ databases">
        <title>Comparative genomics and taxonomic characterization of three novel marine species of genus Marivirga.</title>
        <authorList>
            <person name="Muhammad N."/>
            <person name="Kim S.-G."/>
        </authorList>
    </citation>
    <scope>NUCLEOTIDE SEQUENCE [LARGE SCALE GENOMIC DNA]</scope>
    <source>
        <strain evidence="5 6">BDSF4-3</strain>
    </source>
</reference>
<dbReference type="Pfam" id="PF00486">
    <property type="entry name" value="Trans_reg_C"/>
    <property type="match status" value="1"/>
</dbReference>
<dbReference type="InterPro" id="IPR001867">
    <property type="entry name" value="OmpR/PhoB-type_DNA-bd"/>
</dbReference>
<keyword evidence="6" id="KW-1185">Reference proteome</keyword>
<keyword evidence="3" id="KW-0812">Transmembrane</keyword>
<protein>
    <submittedName>
        <fullName evidence="5">Winged helix-turn-helix domain-containing protein</fullName>
    </submittedName>
</protein>
<dbReference type="EMBL" id="CP129971">
    <property type="protein sequence ID" value="WMN11196.1"/>
    <property type="molecule type" value="Genomic_DNA"/>
</dbReference>
<dbReference type="SMART" id="SM00862">
    <property type="entry name" value="Trans_reg_C"/>
    <property type="match status" value="1"/>
</dbReference>
<dbReference type="GO" id="GO:0003677">
    <property type="term" value="F:DNA binding"/>
    <property type="evidence" value="ECO:0007669"/>
    <property type="project" value="UniProtKB-UniRule"/>
</dbReference>
<keyword evidence="3" id="KW-0472">Membrane</keyword>
<dbReference type="GO" id="GO:0000160">
    <property type="term" value="P:phosphorelay signal transduction system"/>
    <property type="evidence" value="ECO:0007669"/>
    <property type="project" value="InterPro"/>
</dbReference>
<dbReference type="CDD" id="cd00383">
    <property type="entry name" value="trans_reg_C"/>
    <property type="match status" value="1"/>
</dbReference>
<evidence type="ECO:0000313" key="6">
    <source>
        <dbReference type="Proteomes" id="UP001230496"/>
    </source>
</evidence>
<evidence type="ECO:0000256" key="2">
    <source>
        <dbReference type="PROSITE-ProRule" id="PRU01091"/>
    </source>
</evidence>
<feature type="transmembrane region" description="Helical" evidence="3">
    <location>
        <begin position="173"/>
        <end position="192"/>
    </location>
</feature>
<dbReference type="InterPro" id="IPR036388">
    <property type="entry name" value="WH-like_DNA-bd_sf"/>
</dbReference>
<dbReference type="Proteomes" id="UP001230496">
    <property type="component" value="Chromosome"/>
</dbReference>
<feature type="DNA-binding region" description="OmpR/PhoB-type" evidence="2">
    <location>
        <begin position="204"/>
        <end position="301"/>
    </location>
</feature>
<evidence type="ECO:0000313" key="5">
    <source>
        <dbReference type="EMBL" id="WMN11196.1"/>
    </source>
</evidence>
<dbReference type="KEGG" id="msaa:QYS49_37540"/>
<evidence type="ECO:0000259" key="4">
    <source>
        <dbReference type="PROSITE" id="PS51755"/>
    </source>
</evidence>
<dbReference type="GO" id="GO:0006355">
    <property type="term" value="P:regulation of DNA-templated transcription"/>
    <property type="evidence" value="ECO:0007669"/>
    <property type="project" value="InterPro"/>
</dbReference>
<feature type="domain" description="OmpR/PhoB-type" evidence="4">
    <location>
        <begin position="204"/>
        <end position="301"/>
    </location>
</feature>
<evidence type="ECO:0000256" key="1">
    <source>
        <dbReference type="ARBA" id="ARBA00023125"/>
    </source>
</evidence>
<dbReference type="RefSeq" id="WP_308348092.1">
    <property type="nucleotide sequence ID" value="NZ_CP129971.1"/>
</dbReference>
<organism evidence="5 6">
    <name type="scientific">Marivirga salinarum</name>
    <dbReference type="NCBI Taxonomy" id="3059078"/>
    <lineage>
        <taxon>Bacteria</taxon>
        <taxon>Pseudomonadati</taxon>
        <taxon>Bacteroidota</taxon>
        <taxon>Cytophagia</taxon>
        <taxon>Cytophagales</taxon>
        <taxon>Marivirgaceae</taxon>
        <taxon>Marivirga</taxon>
    </lineage>
</organism>
<dbReference type="Gene3D" id="1.10.10.10">
    <property type="entry name" value="Winged helix-like DNA-binding domain superfamily/Winged helix DNA-binding domain"/>
    <property type="match status" value="1"/>
</dbReference>
<name>A0AA51N993_9BACT</name>
<evidence type="ECO:0000256" key="3">
    <source>
        <dbReference type="SAM" id="Phobius"/>
    </source>
</evidence>
<dbReference type="PROSITE" id="PS51755">
    <property type="entry name" value="OMPR_PHOB"/>
    <property type="match status" value="1"/>
</dbReference>
<dbReference type="SUPFAM" id="SSF46894">
    <property type="entry name" value="C-terminal effector domain of the bipartite response regulators"/>
    <property type="match status" value="1"/>
</dbReference>
<dbReference type="InterPro" id="IPR016032">
    <property type="entry name" value="Sig_transdc_resp-reg_C-effctor"/>
</dbReference>
<accession>A0AA51N993</accession>